<evidence type="ECO:0008006" key="3">
    <source>
        <dbReference type="Google" id="ProtNLM"/>
    </source>
</evidence>
<dbReference type="EMBL" id="JBDIML010000001">
    <property type="protein sequence ID" value="MEN2765771.1"/>
    <property type="molecule type" value="Genomic_DNA"/>
</dbReference>
<evidence type="ECO:0000313" key="1">
    <source>
        <dbReference type="EMBL" id="MEN2765771.1"/>
    </source>
</evidence>
<evidence type="ECO:0000313" key="2">
    <source>
        <dbReference type="Proteomes" id="UP001444625"/>
    </source>
</evidence>
<sequence>MSKQYRNHYQELYTKTEAFIKHIEKVTNNDLNNMNHSDYIQALRLKFDLLEKLK</sequence>
<accession>A0ABU9XBY3</accession>
<name>A0ABU9XBY3_9BACI</name>
<reference evidence="1 2" key="1">
    <citation type="submission" date="2024-05" db="EMBL/GenBank/DDBJ databases">
        <authorList>
            <person name="Haq I."/>
            <person name="Ullah Z."/>
            <person name="Ahmad R."/>
            <person name="Li M."/>
            <person name="Tong Y."/>
        </authorList>
    </citation>
    <scope>NUCLEOTIDE SEQUENCE [LARGE SCALE GENOMIC DNA]</scope>
    <source>
        <strain evidence="1 2">16A2E</strain>
    </source>
</reference>
<protein>
    <recommendedName>
        <fullName evidence="3">Phage protein</fullName>
    </recommendedName>
</protein>
<keyword evidence="2" id="KW-1185">Reference proteome</keyword>
<comment type="caution">
    <text evidence="1">The sequence shown here is derived from an EMBL/GenBank/DDBJ whole genome shotgun (WGS) entry which is preliminary data.</text>
</comment>
<dbReference type="Proteomes" id="UP001444625">
    <property type="component" value="Unassembled WGS sequence"/>
</dbReference>
<proteinExistence type="predicted"/>
<dbReference type="RefSeq" id="WP_345823245.1">
    <property type="nucleotide sequence ID" value="NZ_JBDIML010000001.1"/>
</dbReference>
<organism evidence="1 2">
    <name type="scientific">Ornithinibacillus xuwenensis</name>
    <dbReference type="NCBI Taxonomy" id="3144668"/>
    <lineage>
        <taxon>Bacteria</taxon>
        <taxon>Bacillati</taxon>
        <taxon>Bacillota</taxon>
        <taxon>Bacilli</taxon>
        <taxon>Bacillales</taxon>
        <taxon>Bacillaceae</taxon>
        <taxon>Ornithinibacillus</taxon>
    </lineage>
</organism>
<gene>
    <name evidence="1" type="ORF">ABC228_01100</name>
</gene>